<keyword evidence="1" id="KW-1185">Reference proteome</keyword>
<protein>
    <submittedName>
        <fullName evidence="2">Uncharacterized protein</fullName>
    </submittedName>
</protein>
<evidence type="ECO:0000313" key="1">
    <source>
        <dbReference type="Proteomes" id="UP000887565"/>
    </source>
</evidence>
<dbReference type="AlphaFoldDB" id="A0A915JCK5"/>
<dbReference type="Proteomes" id="UP000887565">
    <property type="component" value="Unplaced"/>
</dbReference>
<proteinExistence type="predicted"/>
<evidence type="ECO:0000313" key="2">
    <source>
        <dbReference type="WBParaSite" id="nRc.2.0.1.t24238-RA"/>
    </source>
</evidence>
<dbReference type="WBParaSite" id="nRc.2.0.1.t24238-RA">
    <property type="protein sequence ID" value="nRc.2.0.1.t24238-RA"/>
    <property type="gene ID" value="nRc.2.0.1.g24238"/>
</dbReference>
<accession>A0A915JCK5</accession>
<name>A0A915JCK5_ROMCU</name>
<reference evidence="2" key="1">
    <citation type="submission" date="2022-11" db="UniProtKB">
        <authorList>
            <consortium name="WormBaseParasite"/>
        </authorList>
    </citation>
    <scope>IDENTIFICATION</scope>
</reference>
<organism evidence="1 2">
    <name type="scientific">Romanomermis culicivorax</name>
    <name type="common">Nematode worm</name>
    <dbReference type="NCBI Taxonomy" id="13658"/>
    <lineage>
        <taxon>Eukaryota</taxon>
        <taxon>Metazoa</taxon>
        <taxon>Ecdysozoa</taxon>
        <taxon>Nematoda</taxon>
        <taxon>Enoplea</taxon>
        <taxon>Dorylaimia</taxon>
        <taxon>Mermithida</taxon>
        <taxon>Mermithoidea</taxon>
        <taxon>Mermithidae</taxon>
        <taxon>Romanomermis</taxon>
    </lineage>
</organism>
<sequence>MIKIQNQEPKITMTRRNVESFLMGCRRYGVTEVLLANNQNFPAWISDQLIVSLSRDNENRSIFEFIKDLAFTNHASFAEIMITILFILENSQSDVVKLSVIQGGHQPANLCSINDITDKKSPACLHRTVMALDKHLSALLNSKAWNHRMTTNV</sequence>